<keyword evidence="11" id="KW-1003">Cell membrane</keyword>
<dbReference type="GO" id="GO:0038203">
    <property type="term" value="P:TORC2 signaling"/>
    <property type="evidence" value="ECO:0007669"/>
    <property type="project" value="TreeGrafter"/>
</dbReference>
<keyword evidence="28" id="KW-1185">Reference proteome</keyword>
<evidence type="ECO:0000256" key="19">
    <source>
        <dbReference type="ARBA" id="ARBA00023228"/>
    </source>
</evidence>
<comment type="subcellular location">
    <subcellularLocation>
        <location evidence="2">Cell membrane</location>
        <topology evidence="2">Peripheral membrane protein</topology>
    </subcellularLocation>
    <subcellularLocation>
        <location evidence="7">Cytoplasm</location>
        <location evidence="7">Perinuclear region</location>
    </subcellularLocation>
    <subcellularLocation>
        <location evidence="3">Early endosome membrane</location>
        <topology evidence="3">Peripheral membrane protein</topology>
    </subcellularLocation>
    <subcellularLocation>
        <location evidence="5">Endoplasmic reticulum membrane</location>
        <topology evidence="5">Peripheral membrane protein</topology>
    </subcellularLocation>
    <subcellularLocation>
        <location evidence="4">Golgi apparatus membrane</location>
        <topology evidence="4">Peripheral membrane protein</topology>
    </subcellularLocation>
    <subcellularLocation>
        <location evidence="8">Late endosome membrane</location>
        <topology evidence="8">Peripheral membrane protein</topology>
    </subcellularLocation>
    <subcellularLocation>
        <location evidence="21">Lysosome membrane</location>
        <topology evidence="21">Peripheral membrane protein</topology>
    </subcellularLocation>
    <subcellularLocation>
        <location evidence="6">Mitochondrion outer membrane</location>
        <topology evidence="6">Peripheral membrane protein</topology>
    </subcellularLocation>
    <subcellularLocation>
        <location evidence="1">Nucleus</location>
    </subcellularLocation>
</comment>
<evidence type="ECO:0000256" key="8">
    <source>
        <dbReference type="ARBA" id="ARBA00004633"/>
    </source>
</evidence>
<keyword evidence="18" id="KW-0472">Membrane</keyword>
<dbReference type="Pfam" id="PF05422">
    <property type="entry name" value="SIN1"/>
    <property type="match status" value="1"/>
</dbReference>
<evidence type="ECO:0000256" key="5">
    <source>
        <dbReference type="ARBA" id="ARBA00004406"/>
    </source>
</evidence>
<dbReference type="InterPro" id="IPR008828">
    <property type="entry name" value="Sin1/Avo1"/>
</dbReference>
<evidence type="ECO:0000256" key="17">
    <source>
        <dbReference type="ARBA" id="ARBA00023128"/>
    </source>
</evidence>
<comment type="caution">
    <text evidence="27">The sequence shown here is derived from an EMBL/GenBank/DDBJ whole genome shotgun (WGS) entry which is preliminary data.</text>
</comment>
<evidence type="ECO:0000256" key="2">
    <source>
        <dbReference type="ARBA" id="ARBA00004202"/>
    </source>
</evidence>
<evidence type="ECO:0000259" key="25">
    <source>
        <dbReference type="Pfam" id="PF16979"/>
    </source>
</evidence>
<name>A0AAQ4ECE8_AMBAM</name>
<dbReference type="AlphaFoldDB" id="A0AAQ4ECE8"/>
<dbReference type="GO" id="GO:0031901">
    <property type="term" value="C:early endosome membrane"/>
    <property type="evidence" value="ECO:0007669"/>
    <property type="project" value="UniProtKB-SubCell"/>
</dbReference>
<evidence type="ECO:0000256" key="9">
    <source>
        <dbReference type="ARBA" id="ARBA00009407"/>
    </source>
</evidence>
<keyword evidence="19" id="KW-0458">Lysosome</keyword>
<dbReference type="Pfam" id="PF03564">
    <property type="entry name" value="DUF1759"/>
    <property type="match status" value="1"/>
</dbReference>
<evidence type="ECO:0000256" key="14">
    <source>
        <dbReference type="ARBA" id="ARBA00022787"/>
    </source>
</evidence>
<dbReference type="InterPro" id="IPR057339">
    <property type="entry name" value="RBD_SIN1"/>
</dbReference>
<dbReference type="Pfam" id="PF25322">
    <property type="entry name" value="RBD_SIN1"/>
    <property type="match status" value="1"/>
</dbReference>
<dbReference type="GO" id="GO:0005634">
    <property type="term" value="C:nucleus"/>
    <property type="evidence" value="ECO:0007669"/>
    <property type="project" value="UniProtKB-SubCell"/>
</dbReference>
<dbReference type="GO" id="GO:0005765">
    <property type="term" value="C:lysosomal membrane"/>
    <property type="evidence" value="ECO:0007669"/>
    <property type="project" value="UniProtKB-SubCell"/>
</dbReference>
<evidence type="ECO:0000313" key="28">
    <source>
        <dbReference type="Proteomes" id="UP001321473"/>
    </source>
</evidence>
<dbReference type="GO" id="GO:0000139">
    <property type="term" value="C:Golgi membrane"/>
    <property type="evidence" value="ECO:0007669"/>
    <property type="project" value="UniProtKB-SubCell"/>
</dbReference>
<evidence type="ECO:0000256" key="13">
    <source>
        <dbReference type="ARBA" id="ARBA00022753"/>
    </source>
</evidence>
<dbReference type="InterPro" id="IPR011993">
    <property type="entry name" value="PH-like_dom_sf"/>
</dbReference>
<dbReference type="GO" id="GO:0005789">
    <property type="term" value="C:endoplasmic reticulum membrane"/>
    <property type="evidence" value="ECO:0007669"/>
    <property type="project" value="UniProtKB-SubCell"/>
</dbReference>
<sequence length="729" mass="82697">MERLLKKRRVLRSQITKLTNETEERQASLTSTEAVSFHARLIKLQQQLEHVNEEIEPLVPEEDAENEYQQVYDYQDRITARLAGLQLRVDSGSSTTQAAVNSAGSGTAIQTTTPAPITTTSVKTRVKLPKIELIKFTGRRSDWQAFWEVFEQVVDKNEDLTDTDRFHYLRASVTGDAAAALAGLPSTSRCYNDAIQLLRKRFGNEELLVQEHLKSLIDLKPVRSSDDVRGLRRLYDTLAAHIRGLEALGRKLDTFSSMLLPIAQRAMPRDILLDFNRSVTLEAKVLCSLLPWHRRSNTAQRLERLKKERRLQGKLRHIVWKDQSPKQLSALEVDTYFPRKESAARRSADGGATQQRSSALARQLEKFPVAPNNPFNEYTRFDGKVSEPAHRRINVFMSMLPPDERGFPIMVSALPGARIHDLIGLVCWHYTNEGRSPKLKPSVSHYCLRIAEESGEIDEDFPALDPREPVTKFEFPFLALAEVEKEDFPMGPLLTFHTKDGFTKVQIPSLDATLREVLDQMLKKRKGLLRSLGPEFHVEDYKEVGIPIDLDSTIRTSGTLEFTLVSEDAALSASQPDDYADRDMTAMEAHLYQAFNVALVPRIGRNTQVQLGISGEKVEITPLHHKTKNRLWTWQPKAVTHNMNEIAACEFVHRKHSVGSLERCVVKVVYLSGGEFKNHVFETDPSTASVIRSKLGYILVMRTSLARTQYLALKERKLLRKQASFLLPS</sequence>
<evidence type="ECO:0000313" key="27">
    <source>
        <dbReference type="EMBL" id="KAK8772435.1"/>
    </source>
</evidence>
<dbReference type="GO" id="GO:0005886">
    <property type="term" value="C:plasma membrane"/>
    <property type="evidence" value="ECO:0007669"/>
    <property type="project" value="UniProtKB-SubCell"/>
</dbReference>
<evidence type="ECO:0000256" key="10">
    <source>
        <dbReference type="ARBA" id="ARBA00014183"/>
    </source>
</evidence>
<evidence type="ECO:0000256" key="20">
    <source>
        <dbReference type="ARBA" id="ARBA00023242"/>
    </source>
</evidence>
<dbReference type="EMBL" id="JARKHS020018317">
    <property type="protein sequence ID" value="KAK8772435.1"/>
    <property type="molecule type" value="Genomic_DNA"/>
</dbReference>
<evidence type="ECO:0000256" key="6">
    <source>
        <dbReference type="ARBA" id="ARBA00004450"/>
    </source>
</evidence>
<dbReference type="GO" id="GO:0005741">
    <property type="term" value="C:mitochondrial outer membrane"/>
    <property type="evidence" value="ECO:0007669"/>
    <property type="project" value="UniProtKB-SubCell"/>
</dbReference>
<dbReference type="PANTHER" id="PTHR13335:SF1">
    <property type="entry name" value="TARGET OF RAPAMYCIN COMPLEX 2 SUBUNIT MAPKAP1"/>
    <property type="match status" value="1"/>
</dbReference>
<accession>A0AAQ4ECE8</accession>
<evidence type="ECO:0000256" key="21">
    <source>
        <dbReference type="ARBA" id="ARBA00023765"/>
    </source>
</evidence>
<evidence type="ECO:0000256" key="16">
    <source>
        <dbReference type="ARBA" id="ARBA00023034"/>
    </source>
</evidence>
<dbReference type="Pfam" id="PF16978">
    <property type="entry name" value="CRIM"/>
    <property type="match status" value="1"/>
</dbReference>
<keyword evidence="14" id="KW-1000">Mitochondrion outer membrane</keyword>
<evidence type="ECO:0000256" key="11">
    <source>
        <dbReference type="ARBA" id="ARBA00022475"/>
    </source>
</evidence>
<evidence type="ECO:0000256" key="7">
    <source>
        <dbReference type="ARBA" id="ARBA00004556"/>
    </source>
</evidence>
<keyword evidence="15" id="KW-0256">Endoplasmic reticulum</keyword>
<feature type="domain" description="SIN1-type PH" evidence="25">
    <location>
        <begin position="591"/>
        <end position="699"/>
    </location>
</feature>
<evidence type="ECO:0000259" key="26">
    <source>
        <dbReference type="Pfam" id="PF25322"/>
    </source>
</evidence>
<evidence type="ECO:0000256" key="4">
    <source>
        <dbReference type="ARBA" id="ARBA00004395"/>
    </source>
</evidence>
<keyword evidence="12" id="KW-0963">Cytoplasm</keyword>
<evidence type="ECO:0000256" key="22">
    <source>
        <dbReference type="ARBA" id="ARBA00031431"/>
    </source>
</evidence>
<comment type="similarity">
    <text evidence="9">Belongs to the SIN1 family.</text>
</comment>
<evidence type="ECO:0000259" key="24">
    <source>
        <dbReference type="Pfam" id="PF16978"/>
    </source>
</evidence>
<dbReference type="Pfam" id="PF16979">
    <property type="entry name" value="SIN1_PH"/>
    <property type="match status" value="1"/>
</dbReference>
<dbReference type="Gene3D" id="2.30.29.30">
    <property type="entry name" value="Pleckstrin-homology domain (PH domain)/Phosphotyrosine-binding domain (PTB)"/>
    <property type="match status" value="1"/>
</dbReference>
<feature type="domain" description="CRIM" evidence="24">
    <location>
        <begin position="358"/>
        <end position="488"/>
    </location>
</feature>
<dbReference type="GO" id="GO:0031902">
    <property type="term" value="C:late endosome membrane"/>
    <property type="evidence" value="ECO:0007669"/>
    <property type="project" value="UniProtKB-SubCell"/>
</dbReference>
<dbReference type="GO" id="GO:0031932">
    <property type="term" value="C:TORC2 complex"/>
    <property type="evidence" value="ECO:0007669"/>
    <property type="project" value="InterPro"/>
</dbReference>
<protein>
    <recommendedName>
        <fullName evidence="10">Target of rapamycin complex 2 subunit MAPKAP1</fullName>
    </recommendedName>
    <alternativeName>
        <fullName evidence="22">Stress-activated map kinase-interacting protein 1</fullName>
    </alternativeName>
</protein>
<reference evidence="27 28" key="1">
    <citation type="journal article" date="2023" name="Arcadia Sci">
        <title>De novo assembly of a long-read Amblyomma americanum tick genome.</title>
        <authorList>
            <person name="Chou S."/>
            <person name="Poskanzer K.E."/>
            <person name="Rollins M."/>
            <person name="Thuy-Boun P.S."/>
        </authorList>
    </citation>
    <scope>NUCLEOTIDE SEQUENCE [LARGE SCALE GENOMIC DNA]</scope>
    <source>
        <strain evidence="27">F_SG_1</strain>
        <tissue evidence="27">Salivary glands</tissue>
    </source>
</reference>
<dbReference type="PANTHER" id="PTHR13335">
    <property type="entry name" value="TARGET OF RAPAMYCIN COMPLEX 2 SUBUNIT MAPKAP1"/>
    <property type="match status" value="1"/>
</dbReference>
<evidence type="ECO:0000256" key="3">
    <source>
        <dbReference type="ARBA" id="ARBA00004220"/>
    </source>
</evidence>
<keyword evidence="16" id="KW-0333">Golgi apparatus</keyword>
<evidence type="ECO:0000256" key="18">
    <source>
        <dbReference type="ARBA" id="ARBA00023136"/>
    </source>
</evidence>
<gene>
    <name evidence="27" type="ORF">V5799_024325</name>
</gene>
<evidence type="ECO:0000256" key="1">
    <source>
        <dbReference type="ARBA" id="ARBA00004123"/>
    </source>
</evidence>
<dbReference type="InterPro" id="IPR031313">
    <property type="entry name" value="Sin1_PH_dom"/>
</dbReference>
<organism evidence="27 28">
    <name type="scientific">Amblyomma americanum</name>
    <name type="common">Lone star tick</name>
    <dbReference type="NCBI Taxonomy" id="6943"/>
    <lineage>
        <taxon>Eukaryota</taxon>
        <taxon>Metazoa</taxon>
        <taxon>Ecdysozoa</taxon>
        <taxon>Arthropoda</taxon>
        <taxon>Chelicerata</taxon>
        <taxon>Arachnida</taxon>
        <taxon>Acari</taxon>
        <taxon>Parasitiformes</taxon>
        <taxon>Ixodida</taxon>
        <taxon>Ixodoidea</taxon>
        <taxon>Ixodidae</taxon>
        <taxon>Amblyomminae</taxon>
        <taxon>Amblyomma</taxon>
    </lineage>
</organism>
<evidence type="ECO:0000259" key="23">
    <source>
        <dbReference type="Pfam" id="PF05422"/>
    </source>
</evidence>
<keyword evidence="13" id="KW-0967">Endosome</keyword>
<dbReference type="Proteomes" id="UP001321473">
    <property type="component" value="Unassembled WGS sequence"/>
</dbReference>
<dbReference type="InterPro" id="IPR031567">
    <property type="entry name" value="CRIM_dom"/>
</dbReference>
<evidence type="ECO:0000256" key="12">
    <source>
        <dbReference type="ARBA" id="ARBA00022490"/>
    </source>
</evidence>
<dbReference type="GO" id="GO:0048471">
    <property type="term" value="C:perinuclear region of cytoplasm"/>
    <property type="evidence" value="ECO:0007669"/>
    <property type="project" value="UniProtKB-SubCell"/>
</dbReference>
<keyword evidence="17" id="KW-0496">Mitochondrion</keyword>
<keyword evidence="20" id="KW-0539">Nucleus</keyword>
<feature type="domain" description="Target of rapamycin complex 2 subunit MAPKAP1-like Ras-binding" evidence="26">
    <location>
        <begin position="501"/>
        <end position="565"/>
    </location>
</feature>
<feature type="domain" description="Sin1 N-terminal" evidence="23">
    <location>
        <begin position="291"/>
        <end position="341"/>
    </location>
</feature>
<dbReference type="InterPro" id="IPR005312">
    <property type="entry name" value="DUF1759"/>
</dbReference>
<evidence type="ECO:0000256" key="15">
    <source>
        <dbReference type="ARBA" id="ARBA00022824"/>
    </source>
</evidence>
<dbReference type="InterPro" id="IPR032679">
    <property type="entry name" value="Sin1_N"/>
</dbReference>
<dbReference type="GO" id="GO:0005546">
    <property type="term" value="F:phosphatidylinositol-4,5-bisphosphate binding"/>
    <property type="evidence" value="ECO:0007669"/>
    <property type="project" value="TreeGrafter"/>
</dbReference>
<proteinExistence type="inferred from homology"/>